<evidence type="ECO:0000313" key="5">
    <source>
        <dbReference type="Proteomes" id="UP000254425"/>
    </source>
</evidence>
<evidence type="ECO:0000256" key="2">
    <source>
        <dbReference type="SAM" id="Phobius"/>
    </source>
</evidence>
<organism evidence="4 5">
    <name type="scientific">Streptomyces armeniacus</name>
    <dbReference type="NCBI Taxonomy" id="83291"/>
    <lineage>
        <taxon>Bacteria</taxon>
        <taxon>Bacillati</taxon>
        <taxon>Actinomycetota</taxon>
        <taxon>Actinomycetes</taxon>
        <taxon>Kitasatosporales</taxon>
        <taxon>Streptomycetaceae</taxon>
        <taxon>Streptomyces</taxon>
    </lineage>
</organism>
<keyword evidence="2" id="KW-0812">Transmembrane</keyword>
<protein>
    <submittedName>
        <fullName evidence="4">PH domain-containing protein</fullName>
    </submittedName>
</protein>
<proteinExistence type="predicted"/>
<evidence type="ECO:0000256" key="1">
    <source>
        <dbReference type="SAM" id="MobiDB-lite"/>
    </source>
</evidence>
<evidence type="ECO:0000313" key="4">
    <source>
        <dbReference type="EMBL" id="AXK33876.1"/>
    </source>
</evidence>
<feature type="compositionally biased region" description="Basic and acidic residues" evidence="1">
    <location>
        <begin position="1"/>
        <end position="32"/>
    </location>
</feature>
<reference evidence="4 5" key="1">
    <citation type="submission" date="2018-07" db="EMBL/GenBank/DDBJ databases">
        <title>Draft genome of the type strain Streptomyces armeniacus ATCC 15676.</title>
        <authorList>
            <person name="Labana P."/>
            <person name="Gosse J.T."/>
            <person name="Boddy C.N."/>
        </authorList>
    </citation>
    <scope>NUCLEOTIDE SEQUENCE [LARGE SCALE GENOMIC DNA]</scope>
    <source>
        <strain evidence="4 5">ATCC 15676</strain>
    </source>
</reference>
<dbReference type="InterPro" id="IPR019692">
    <property type="entry name" value="CFP-6_PH"/>
</dbReference>
<keyword evidence="2" id="KW-1133">Transmembrane helix</keyword>
<dbReference type="KEGG" id="sarm:DVA86_15605"/>
<feature type="domain" description="Low molecular weight protein antigen 6 PH" evidence="3">
    <location>
        <begin position="132"/>
        <end position="203"/>
    </location>
</feature>
<name>A0A345XQG0_9ACTN</name>
<dbReference type="Proteomes" id="UP000254425">
    <property type="component" value="Chromosome"/>
</dbReference>
<evidence type="ECO:0000259" key="3">
    <source>
        <dbReference type="Pfam" id="PF10756"/>
    </source>
</evidence>
<sequence>MTSEHKGPERREGRREREREGGAVSERERETSSEPEGESASASEPVSGSASDSASDSASGSASAAAAAAPEPPKYADRCYRSPSAIAGGVVLIALAVWLGADAVLNGTGRTPVTALAGLLFFVPSVVAYTLRPAVFAGAEEMRVRNPLRTITVPWPSVESLQAGYTSEVVAGGGKYQLWAIPVSLRARKGVQRHNARVRAGEPPARGFLGIGGQAVTTEADMAEKRATSDQAIDELRELALRHGVDGPDAAPAGEVTVRWAYEVLVPALLGAIALAILFATR</sequence>
<feature type="transmembrane region" description="Helical" evidence="2">
    <location>
        <begin position="113"/>
        <end position="135"/>
    </location>
</feature>
<feature type="region of interest" description="Disordered" evidence="1">
    <location>
        <begin position="1"/>
        <end position="74"/>
    </location>
</feature>
<feature type="transmembrane region" description="Helical" evidence="2">
    <location>
        <begin position="260"/>
        <end position="280"/>
    </location>
</feature>
<gene>
    <name evidence="4" type="ORF">DVA86_15605</name>
</gene>
<dbReference type="RefSeq" id="WP_208879002.1">
    <property type="nucleotide sequence ID" value="NZ_CP031320.1"/>
</dbReference>
<keyword evidence="5" id="KW-1185">Reference proteome</keyword>
<accession>A0A345XQG0</accession>
<feature type="compositionally biased region" description="Low complexity" evidence="1">
    <location>
        <begin position="38"/>
        <end position="69"/>
    </location>
</feature>
<keyword evidence="2" id="KW-0472">Membrane</keyword>
<dbReference type="Pfam" id="PF10756">
    <property type="entry name" value="bPH_6"/>
    <property type="match status" value="1"/>
</dbReference>
<feature type="transmembrane region" description="Helical" evidence="2">
    <location>
        <begin position="84"/>
        <end position="101"/>
    </location>
</feature>
<dbReference type="EMBL" id="CP031320">
    <property type="protein sequence ID" value="AXK33876.1"/>
    <property type="molecule type" value="Genomic_DNA"/>
</dbReference>
<dbReference type="AlphaFoldDB" id="A0A345XQG0"/>